<evidence type="ECO:0008006" key="3">
    <source>
        <dbReference type="Google" id="ProtNLM"/>
    </source>
</evidence>
<organism evidence="1 2">
    <name type="scientific">Bifidobacterium mellis</name>
    <dbReference type="NCBI Taxonomy" id="1293823"/>
    <lineage>
        <taxon>Bacteria</taxon>
        <taxon>Bacillati</taxon>
        <taxon>Actinomycetota</taxon>
        <taxon>Actinomycetes</taxon>
        <taxon>Bifidobacteriales</taxon>
        <taxon>Bifidobacteriaceae</taxon>
        <taxon>Bifidobacterium</taxon>
    </lineage>
</organism>
<evidence type="ECO:0000313" key="2">
    <source>
        <dbReference type="Proteomes" id="UP000033567"/>
    </source>
</evidence>
<protein>
    <recommendedName>
        <fullName evidence="3">YbjN domain-containing protein</fullName>
    </recommendedName>
</protein>
<accession>A0A0F4KSP2</accession>
<sequence length="174" mass="19025">MNGTDIKPESTMGGLPTLSEKLSEGLPAPLARLAKMLGQRGVPVFIDAGGESVLATLLEGEVLYTLTAGLDSISFRSLWSRGFSSARYRDAADVCNEWNSVAAWTKAYASEPSVEEDRAVRVFSVGQIMWDEREDVFGARLDDSLKIVQAFYAWLGEQYPDPIRTPSGPYGKRG</sequence>
<dbReference type="EMBL" id="JWMF01000009">
    <property type="protein sequence ID" value="KJY49073.1"/>
    <property type="molecule type" value="Genomic_DNA"/>
</dbReference>
<dbReference type="AlphaFoldDB" id="A0A0F4KSP2"/>
<comment type="caution">
    <text evidence="1">The sequence shown here is derived from an EMBL/GenBank/DDBJ whole genome shotgun (WGS) entry which is preliminary data.</text>
</comment>
<name>A0A0F4KSP2_9BIFI</name>
<dbReference type="PATRIC" id="fig|1684.5.peg.1725"/>
<evidence type="ECO:0000313" key="1">
    <source>
        <dbReference type="EMBL" id="KJY49073.1"/>
    </source>
</evidence>
<dbReference type="Proteomes" id="UP000033567">
    <property type="component" value="Unassembled WGS sequence"/>
</dbReference>
<gene>
    <name evidence="1" type="ORF">JF70_16370</name>
</gene>
<proteinExistence type="predicted"/>
<keyword evidence="2" id="KW-1185">Reference proteome</keyword>
<reference evidence="1 2" key="1">
    <citation type="submission" date="2014-12" db="EMBL/GenBank/DDBJ databases">
        <title>Comparative genomics of the lactic acid bacteria isolated from the honey bee gut.</title>
        <authorList>
            <person name="Ellegaard K.M."/>
            <person name="Tamarit D."/>
            <person name="Javelind E."/>
            <person name="Olofsson T."/>
            <person name="Andersson S.G."/>
            <person name="Vasquez A."/>
        </authorList>
    </citation>
    <scope>NUCLEOTIDE SEQUENCE [LARGE SCALE GENOMIC DNA]</scope>
    <source>
        <strain evidence="1 2">Bin7</strain>
    </source>
</reference>